<comment type="similarity">
    <text evidence="2">Belongs to the peptidase C13 family.</text>
</comment>
<keyword evidence="6" id="KW-0378">Hydrolase</keyword>
<reference evidence="9" key="1">
    <citation type="submission" date="2021-01" db="EMBL/GenBank/DDBJ databases">
        <authorList>
            <person name="Zahm M."/>
            <person name="Roques C."/>
            <person name="Cabau C."/>
            <person name="Klopp C."/>
            <person name="Donnadieu C."/>
            <person name="Jouanno E."/>
            <person name="Lampietro C."/>
            <person name="Louis A."/>
            <person name="Herpin A."/>
            <person name="Echchiki A."/>
            <person name="Berthelot C."/>
            <person name="Parey E."/>
            <person name="Roest-Crollius H."/>
            <person name="Braasch I."/>
            <person name="Postlethwait J."/>
            <person name="Bobe J."/>
            <person name="Montfort J."/>
            <person name="Bouchez O."/>
            <person name="Begum T."/>
            <person name="Mejri S."/>
            <person name="Adams A."/>
            <person name="Chen W.-J."/>
            <person name="Guiguen Y."/>
        </authorList>
    </citation>
    <scope>NUCLEOTIDE SEQUENCE</scope>
    <source>
        <strain evidence="9">YG-15Mar2019-1</strain>
        <tissue evidence="9">Brain</tissue>
    </source>
</reference>
<dbReference type="InterPro" id="IPR001096">
    <property type="entry name" value="Peptidase_C13"/>
</dbReference>
<evidence type="ECO:0000256" key="3">
    <source>
        <dbReference type="ARBA" id="ARBA00012628"/>
    </source>
</evidence>
<proteinExistence type="inferred from homology"/>
<dbReference type="EC" id="3.4.22.34" evidence="3"/>
<dbReference type="PIRSF" id="PIRSF019663">
    <property type="entry name" value="Legumain"/>
    <property type="match status" value="1"/>
</dbReference>
<evidence type="ECO:0000313" key="9">
    <source>
        <dbReference type="EMBL" id="KAG7461613.1"/>
    </source>
</evidence>
<evidence type="ECO:0000256" key="7">
    <source>
        <dbReference type="ARBA" id="ARBA00022807"/>
    </source>
</evidence>
<dbReference type="Proteomes" id="UP001046870">
    <property type="component" value="Chromosome 17"/>
</dbReference>
<dbReference type="Pfam" id="PF01650">
    <property type="entry name" value="Peptidase_C13"/>
    <property type="match status" value="1"/>
</dbReference>
<evidence type="ECO:0000256" key="5">
    <source>
        <dbReference type="ARBA" id="ARBA00022729"/>
    </source>
</evidence>
<evidence type="ECO:0000256" key="4">
    <source>
        <dbReference type="ARBA" id="ARBA00022670"/>
    </source>
</evidence>
<protein>
    <recommendedName>
        <fullName evidence="3">legumain</fullName>
        <ecNumber evidence="3">3.4.22.34</ecNumber>
    </recommendedName>
</protein>
<feature type="active site" description="Nucleophile" evidence="8">
    <location>
        <position position="168"/>
    </location>
</feature>
<dbReference type="OrthoDB" id="192611at2759"/>
<evidence type="ECO:0000256" key="1">
    <source>
        <dbReference type="ARBA" id="ARBA00000810"/>
    </source>
</evidence>
<name>A0A9D3PKY9_MEGAT</name>
<dbReference type="AlphaFoldDB" id="A0A9D3PKY9"/>
<dbReference type="PANTHER" id="PTHR12000">
    <property type="entry name" value="HEMOGLOBINASE FAMILY MEMBER"/>
    <property type="match status" value="1"/>
</dbReference>
<gene>
    <name evidence="9" type="ORF">MATL_G00192930</name>
</gene>
<comment type="caution">
    <text evidence="9">The sequence shown here is derived from an EMBL/GenBank/DDBJ whole genome shotgun (WGS) entry which is preliminary data.</text>
</comment>
<accession>A0A9D3PKY9</accession>
<evidence type="ECO:0000256" key="2">
    <source>
        <dbReference type="ARBA" id="ARBA00009941"/>
    </source>
</evidence>
<sequence>MGGESSKQWILLAAGSKGWDNYRHQADVCHAYQMARSNGIPDEQIIVMMYDDIAYNKENPFKGNIINEPNGSNVYEGVLKDYTGNDVSAENFLAVLEGDESSVTKRGPKKVIKSGSNDTIFVYLSDHGSNGIFAFPKSTLYATDLIDTVKRMNSNQQFSQMVMYVESCHSGSMLSQLPRNINVYGVSASKPDENSYACCYDQRRNAYLADVFTAHWLHHNKMVDLEETTFQDQFAYLRRNVGSSTPCQYGNQEMRRGKIRPAALTGMKNSLSMLFHKHMCLLTFVNLEWTLQGFNEL</sequence>
<dbReference type="GO" id="GO:0051603">
    <property type="term" value="P:proteolysis involved in protein catabolic process"/>
    <property type="evidence" value="ECO:0007669"/>
    <property type="project" value="TreeGrafter"/>
</dbReference>
<dbReference type="EMBL" id="JAFDVH010000017">
    <property type="protein sequence ID" value="KAG7461613.1"/>
    <property type="molecule type" value="Genomic_DNA"/>
</dbReference>
<comment type="catalytic activity">
    <reaction evidence="1">
        <text>Hydrolysis of proteins and small molecule substrates at -Asn-|-Xaa- bonds.</text>
        <dbReference type="EC" id="3.4.22.34"/>
    </reaction>
</comment>
<evidence type="ECO:0000256" key="6">
    <source>
        <dbReference type="ARBA" id="ARBA00022801"/>
    </source>
</evidence>
<dbReference type="PANTHER" id="PTHR12000:SF21">
    <property type="entry name" value="LEGUMAIN-RELATED"/>
    <property type="match status" value="1"/>
</dbReference>
<keyword evidence="5" id="KW-0732">Signal</keyword>
<keyword evidence="10" id="KW-1185">Reference proteome</keyword>
<organism evidence="9 10">
    <name type="scientific">Megalops atlanticus</name>
    <name type="common">Tarpon</name>
    <name type="synonym">Clupea gigantea</name>
    <dbReference type="NCBI Taxonomy" id="7932"/>
    <lineage>
        <taxon>Eukaryota</taxon>
        <taxon>Metazoa</taxon>
        <taxon>Chordata</taxon>
        <taxon>Craniata</taxon>
        <taxon>Vertebrata</taxon>
        <taxon>Euteleostomi</taxon>
        <taxon>Actinopterygii</taxon>
        <taxon>Neopterygii</taxon>
        <taxon>Teleostei</taxon>
        <taxon>Elopiformes</taxon>
        <taxon>Megalopidae</taxon>
        <taxon>Megalops</taxon>
    </lineage>
</organism>
<dbReference type="FunFam" id="3.40.50.1460:FF:000006">
    <property type="entry name" value="Legumain"/>
    <property type="match status" value="1"/>
</dbReference>
<evidence type="ECO:0000256" key="8">
    <source>
        <dbReference type="PIRSR" id="PIRSR019663-1"/>
    </source>
</evidence>
<keyword evidence="4" id="KW-0645">Protease</keyword>
<dbReference type="GO" id="GO:0005773">
    <property type="term" value="C:vacuole"/>
    <property type="evidence" value="ECO:0007669"/>
    <property type="project" value="GOC"/>
</dbReference>
<dbReference type="Gene3D" id="3.40.50.1460">
    <property type="match status" value="1"/>
</dbReference>
<keyword evidence="7" id="KW-0788">Thiol protease</keyword>
<feature type="active site" evidence="8">
    <location>
        <position position="127"/>
    </location>
</feature>
<dbReference type="GO" id="GO:0006624">
    <property type="term" value="P:vacuolar protein processing"/>
    <property type="evidence" value="ECO:0007669"/>
    <property type="project" value="TreeGrafter"/>
</dbReference>
<dbReference type="GO" id="GO:0004197">
    <property type="term" value="F:cysteine-type endopeptidase activity"/>
    <property type="evidence" value="ECO:0007669"/>
    <property type="project" value="UniProtKB-EC"/>
</dbReference>
<dbReference type="PRINTS" id="PR00776">
    <property type="entry name" value="HEMOGLOBNASE"/>
</dbReference>
<evidence type="ECO:0000313" key="10">
    <source>
        <dbReference type="Proteomes" id="UP001046870"/>
    </source>
</evidence>